<gene>
    <name evidence="3" type="ORF">NYPRO_LOCUS21219</name>
</gene>
<name>A0A811ZI85_NYCPR</name>
<evidence type="ECO:0000256" key="2">
    <source>
        <dbReference type="SAM" id="SignalP"/>
    </source>
</evidence>
<keyword evidence="2" id="KW-0732">Signal</keyword>
<evidence type="ECO:0000313" key="4">
    <source>
        <dbReference type="Proteomes" id="UP000645828"/>
    </source>
</evidence>
<evidence type="ECO:0000256" key="1">
    <source>
        <dbReference type="SAM" id="MobiDB-lite"/>
    </source>
</evidence>
<dbReference type="EMBL" id="CAJHUB010000766">
    <property type="protein sequence ID" value="CAD7688426.1"/>
    <property type="molecule type" value="Genomic_DNA"/>
</dbReference>
<dbReference type="Proteomes" id="UP000645828">
    <property type="component" value="Unassembled WGS sequence"/>
</dbReference>
<sequence length="178" mass="19045">MRRKVICCLVILTQATGLELLYGQCRALGAGTQELGSECGAHDCKAFPVVQPQPYRRTPHTGVALGARRHPPATPSPHSCLPAPQQAAPGRRTSGPTAQAPKPTARHRLSSTRVGCYLLYFMEKETQPGEIQKLGRGASGSDKRGSVQIIDVRSFVTCGKQEGKLENEAVLSRGLGTT</sequence>
<feature type="region of interest" description="Disordered" evidence="1">
    <location>
        <begin position="55"/>
        <end position="108"/>
    </location>
</feature>
<proteinExistence type="predicted"/>
<reference evidence="3" key="1">
    <citation type="submission" date="2020-12" db="EMBL/GenBank/DDBJ databases">
        <authorList>
            <consortium name="Molecular Ecology Group"/>
        </authorList>
    </citation>
    <scope>NUCLEOTIDE SEQUENCE</scope>
    <source>
        <strain evidence="3">TBG_1078</strain>
    </source>
</reference>
<accession>A0A811ZI85</accession>
<dbReference type="AlphaFoldDB" id="A0A811ZI85"/>
<evidence type="ECO:0000313" key="3">
    <source>
        <dbReference type="EMBL" id="CAD7688426.1"/>
    </source>
</evidence>
<comment type="caution">
    <text evidence="3">The sequence shown here is derived from an EMBL/GenBank/DDBJ whole genome shotgun (WGS) entry which is preliminary data.</text>
</comment>
<feature type="chain" id="PRO_5032621692" evidence="2">
    <location>
        <begin position="18"/>
        <end position="178"/>
    </location>
</feature>
<feature type="signal peptide" evidence="2">
    <location>
        <begin position="1"/>
        <end position="17"/>
    </location>
</feature>
<organism evidence="3 4">
    <name type="scientific">Nyctereutes procyonoides</name>
    <name type="common">Raccoon dog</name>
    <name type="synonym">Canis procyonoides</name>
    <dbReference type="NCBI Taxonomy" id="34880"/>
    <lineage>
        <taxon>Eukaryota</taxon>
        <taxon>Metazoa</taxon>
        <taxon>Chordata</taxon>
        <taxon>Craniata</taxon>
        <taxon>Vertebrata</taxon>
        <taxon>Euteleostomi</taxon>
        <taxon>Mammalia</taxon>
        <taxon>Eutheria</taxon>
        <taxon>Laurasiatheria</taxon>
        <taxon>Carnivora</taxon>
        <taxon>Caniformia</taxon>
        <taxon>Canidae</taxon>
        <taxon>Nyctereutes</taxon>
    </lineage>
</organism>
<keyword evidence="4" id="KW-1185">Reference proteome</keyword>
<protein>
    <submittedName>
        <fullName evidence="3">(raccoon dog) hypothetical protein</fullName>
    </submittedName>
</protein>